<comment type="subcellular location">
    <subcellularLocation>
        <location evidence="5">Cell membrane</location>
        <topology evidence="5">Multi-pass membrane protein</topology>
    </subcellularLocation>
    <subcellularLocation>
        <location evidence="1">Membrane</location>
        <topology evidence="1">Multi-pass membrane protein</topology>
    </subcellularLocation>
</comment>
<proteinExistence type="inferred from homology"/>
<evidence type="ECO:0000256" key="2">
    <source>
        <dbReference type="ARBA" id="ARBA00022692"/>
    </source>
</evidence>
<dbReference type="PANTHER" id="PTHR43483">
    <property type="entry name" value="MEMBRANE TRANSPORTER PROTEIN HI_0806-RELATED"/>
    <property type="match status" value="1"/>
</dbReference>
<feature type="transmembrane region" description="Helical" evidence="5">
    <location>
        <begin position="182"/>
        <end position="204"/>
    </location>
</feature>
<protein>
    <recommendedName>
        <fullName evidence="5">Probable membrane transporter protein</fullName>
    </recommendedName>
</protein>
<evidence type="ECO:0000256" key="3">
    <source>
        <dbReference type="ARBA" id="ARBA00022989"/>
    </source>
</evidence>
<evidence type="ECO:0000256" key="4">
    <source>
        <dbReference type="ARBA" id="ARBA00023136"/>
    </source>
</evidence>
<gene>
    <name evidence="6" type="ORF">ACFOW6_13775</name>
</gene>
<feature type="transmembrane region" description="Helical" evidence="5">
    <location>
        <begin position="247"/>
        <end position="268"/>
    </location>
</feature>
<evidence type="ECO:0000256" key="5">
    <source>
        <dbReference type="RuleBase" id="RU363041"/>
    </source>
</evidence>
<name>A0ABV8UPC3_9PROT</name>
<comment type="caution">
    <text evidence="6">The sequence shown here is derived from an EMBL/GenBank/DDBJ whole genome shotgun (WGS) entry which is preliminary data.</text>
</comment>
<evidence type="ECO:0000313" key="7">
    <source>
        <dbReference type="Proteomes" id="UP001595799"/>
    </source>
</evidence>
<feature type="transmembrane region" description="Helical" evidence="5">
    <location>
        <begin position="26"/>
        <end position="43"/>
    </location>
</feature>
<reference evidence="7" key="1">
    <citation type="journal article" date="2019" name="Int. J. Syst. Evol. Microbiol.">
        <title>The Global Catalogue of Microorganisms (GCM) 10K type strain sequencing project: providing services to taxonomists for standard genome sequencing and annotation.</title>
        <authorList>
            <consortium name="The Broad Institute Genomics Platform"/>
            <consortium name="The Broad Institute Genome Sequencing Center for Infectious Disease"/>
            <person name="Wu L."/>
            <person name="Ma J."/>
        </authorList>
    </citation>
    <scope>NUCLEOTIDE SEQUENCE [LARGE SCALE GENOMIC DNA]</scope>
    <source>
        <strain evidence="7">CECT 8472</strain>
    </source>
</reference>
<dbReference type="Pfam" id="PF01925">
    <property type="entry name" value="TauE"/>
    <property type="match status" value="1"/>
</dbReference>
<dbReference type="RefSeq" id="WP_382422969.1">
    <property type="nucleotide sequence ID" value="NZ_JBHSCW010000007.1"/>
</dbReference>
<sequence length="269" mass="27613">MEIAYLFAALAGAGVAAGLLAGLLGVGGGIVIVPVLFSILLLIGVDPAICMHLAVGTSLMTIVATSMSSARAHHRKGAIDWALARRWAVAIALGAVAGGLIARFLNSQELSLFFAVVALSVAIYLSVRREGTQLFPSLPKGLKAQPIPVLIGFVSSLMGIGGGTFTVPVLSSCGYPVRNAVATSSFFGLLIALPGALAFMAAGWGDPRLPPLSLGYVNLLGFVIIAPLTTLAAPWGARIAHAIAPNILRRLFAVFLAITAVKMGYSALA</sequence>
<comment type="similarity">
    <text evidence="5">Belongs to the 4-toluene sulfonate uptake permease (TSUP) (TC 2.A.102) family.</text>
</comment>
<dbReference type="PANTHER" id="PTHR43483:SF3">
    <property type="entry name" value="MEMBRANE TRANSPORTER PROTEIN HI_0806-RELATED"/>
    <property type="match status" value="1"/>
</dbReference>
<keyword evidence="7" id="KW-1185">Reference proteome</keyword>
<accession>A0ABV8UPC3</accession>
<evidence type="ECO:0000313" key="6">
    <source>
        <dbReference type="EMBL" id="MFC4352616.1"/>
    </source>
</evidence>
<keyword evidence="4 5" id="KW-0472">Membrane</keyword>
<organism evidence="6 7">
    <name type="scientific">Fodinicurvata halophila</name>
    <dbReference type="NCBI Taxonomy" id="1419723"/>
    <lineage>
        <taxon>Bacteria</taxon>
        <taxon>Pseudomonadati</taxon>
        <taxon>Pseudomonadota</taxon>
        <taxon>Alphaproteobacteria</taxon>
        <taxon>Rhodospirillales</taxon>
        <taxon>Rhodovibrionaceae</taxon>
        <taxon>Fodinicurvata</taxon>
    </lineage>
</organism>
<feature type="transmembrane region" description="Helical" evidence="5">
    <location>
        <begin position="87"/>
        <end position="105"/>
    </location>
</feature>
<keyword evidence="3 5" id="KW-1133">Transmembrane helix</keyword>
<feature type="transmembrane region" description="Helical" evidence="5">
    <location>
        <begin position="50"/>
        <end position="67"/>
    </location>
</feature>
<dbReference type="EMBL" id="JBHSCW010000007">
    <property type="protein sequence ID" value="MFC4352616.1"/>
    <property type="molecule type" value="Genomic_DNA"/>
</dbReference>
<keyword evidence="2 5" id="KW-0812">Transmembrane</keyword>
<feature type="transmembrane region" description="Helical" evidence="5">
    <location>
        <begin position="110"/>
        <end position="127"/>
    </location>
</feature>
<feature type="transmembrane region" description="Helical" evidence="5">
    <location>
        <begin position="147"/>
        <end position="170"/>
    </location>
</feature>
<dbReference type="Proteomes" id="UP001595799">
    <property type="component" value="Unassembled WGS sequence"/>
</dbReference>
<dbReference type="InterPro" id="IPR002781">
    <property type="entry name" value="TM_pro_TauE-like"/>
</dbReference>
<keyword evidence="5" id="KW-1003">Cell membrane</keyword>
<feature type="transmembrane region" description="Helical" evidence="5">
    <location>
        <begin position="216"/>
        <end position="235"/>
    </location>
</feature>
<evidence type="ECO:0000256" key="1">
    <source>
        <dbReference type="ARBA" id="ARBA00004141"/>
    </source>
</evidence>